<dbReference type="InterPro" id="IPR033876">
    <property type="entry name" value="SAP-like"/>
</dbReference>
<name>A0A446BX87_9PEZI</name>
<keyword evidence="4" id="KW-0064">Aspartyl protease</keyword>
<feature type="domain" description="Peptidase A1" evidence="10">
    <location>
        <begin position="74"/>
        <end position="396"/>
    </location>
</feature>
<evidence type="ECO:0000256" key="6">
    <source>
        <dbReference type="PIRSR" id="PIRSR601461-1"/>
    </source>
</evidence>
<evidence type="ECO:0000256" key="5">
    <source>
        <dbReference type="ARBA" id="ARBA00022801"/>
    </source>
</evidence>
<feature type="region of interest" description="Disordered" evidence="7">
    <location>
        <begin position="416"/>
        <end position="456"/>
    </location>
</feature>
<evidence type="ECO:0000256" key="7">
    <source>
        <dbReference type="SAM" id="MobiDB-lite"/>
    </source>
</evidence>
<keyword evidence="2" id="KW-0645">Protease</keyword>
<evidence type="ECO:0000256" key="1">
    <source>
        <dbReference type="ARBA" id="ARBA00007447"/>
    </source>
</evidence>
<dbReference type="InterPro" id="IPR001461">
    <property type="entry name" value="Aspartic_peptidase_A1"/>
</dbReference>
<dbReference type="InterPro" id="IPR033121">
    <property type="entry name" value="PEPTIDASE_A1"/>
</dbReference>
<dbReference type="PANTHER" id="PTHR47966">
    <property type="entry name" value="BETA-SITE APP-CLEAVING ENZYME, ISOFORM A-RELATED"/>
    <property type="match status" value="1"/>
</dbReference>
<dbReference type="AlphaFoldDB" id="A0A446BX87"/>
<sequence>MPSLFQVVAALLPAAVLASGLDAGLDDNRLVQLDGLIRYPIVPQRGGSLFGKHFDVVKRQIGTGTTTQRSGTFYTINLSFGTPGQSVPVQFDTGSFELWVNPVCSQAGGEESVDFCNAQPRFTSSSTFIDLHQNGSAKYGKGSVQFQYIADYVSVGSAKITQQVFGVAYNSSDLQVGIMGAGPWLDGWDSPYPSVVDSLAVQGFTKSRAFSLDLRGLDSTRGSVIFGGLDAKKYSGNLVKLPIIPSTESPDQKTRFWVYLDGISVNQPDGKVVQVFSKPAGGKGQPVVLDSGYTLSALPSSIFQKLLAAFPSAKPQPGSDDQYIVDCADPGQGGSIDFTFGNAVINVRYYDFVWHLDSNLCVLGAFADDNHPTLGDTFLRSAYVVYDWDNRNIHLGQSADCGTNLVPIGKGPDAVPSLRGECGQASSTTTSATSSPTSSHPTSTHGSTSCPPTVPHCPAGTHGPTVITEIITATTAICPETTATYTLRSPTPHTVTVTPVPPPQRTPKVVPGCTSGAPTTAGPAPTTLVPSPSATTVGGGNGTVPTQAPVVAGAGRVPVVGGVVAAVAVAVGGVVMGVLGL</sequence>
<evidence type="ECO:0000313" key="11">
    <source>
        <dbReference type="EMBL" id="SPQ27089.1"/>
    </source>
</evidence>
<dbReference type="GO" id="GO:0006508">
    <property type="term" value="P:proteolysis"/>
    <property type="evidence" value="ECO:0007669"/>
    <property type="project" value="UniProtKB-KW"/>
</dbReference>
<feature type="compositionally biased region" description="Low complexity" evidence="7">
    <location>
        <begin position="489"/>
        <end position="498"/>
    </location>
</feature>
<protein>
    <submittedName>
        <fullName evidence="11">6326885f-66eb-4fc7-a70f-a7496cf67b21</fullName>
    </submittedName>
</protein>
<accession>A0A446BX87</accession>
<evidence type="ECO:0000256" key="2">
    <source>
        <dbReference type="ARBA" id="ARBA00022670"/>
    </source>
</evidence>
<feature type="region of interest" description="Disordered" evidence="7">
    <location>
        <begin position="489"/>
        <end position="525"/>
    </location>
</feature>
<evidence type="ECO:0000313" key="12">
    <source>
        <dbReference type="Proteomes" id="UP000289323"/>
    </source>
</evidence>
<feature type="chain" id="PRO_5019130343" evidence="9">
    <location>
        <begin position="19"/>
        <end position="581"/>
    </location>
</feature>
<keyword evidence="5" id="KW-0378">Hydrolase</keyword>
<feature type="signal peptide" evidence="9">
    <location>
        <begin position="1"/>
        <end position="18"/>
    </location>
</feature>
<feature type="compositionally biased region" description="Low complexity" evidence="7">
    <location>
        <begin position="506"/>
        <end position="525"/>
    </location>
</feature>
<keyword evidence="8" id="KW-0812">Transmembrane</keyword>
<dbReference type="PROSITE" id="PS51767">
    <property type="entry name" value="PEPTIDASE_A1"/>
    <property type="match status" value="1"/>
</dbReference>
<reference evidence="11 12" key="1">
    <citation type="submission" date="2018-04" db="EMBL/GenBank/DDBJ databases">
        <authorList>
            <person name="Huttner S."/>
            <person name="Dainat J."/>
        </authorList>
    </citation>
    <scope>NUCLEOTIDE SEQUENCE [LARGE SCALE GENOMIC DNA]</scope>
</reference>
<dbReference type="GO" id="GO:0004190">
    <property type="term" value="F:aspartic-type endopeptidase activity"/>
    <property type="evidence" value="ECO:0007669"/>
    <property type="project" value="UniProtKB-KW"/>
</dbReference>
<dbReference type="PANTHER" id="PTHR47966:SF65">
    <property type="entry name" value="ASPARTIC-TYPE ENDOPEPTIDASE"/>
    <property type="match status" value="1"/>
</dbReference>
<keyword evidence="8" id="KW-1133">Transmembrane helix</keyword>
<comment type="similarity">
    <text evidence="1">Belongs to the peptidase A1 family.</text>
</comment>
<feature type="active site" evidence="6">
    <location>
        <position position="290"/>
    </location>
</feature>
<dbReference type="Proteomes" id="UP000289323">
    <property type="component" value="Unassembled WGS sequence"/>
</dbReference>
<feature type="transmembrane region" description="Helical" evidence="8">
    <location>
        <begin position="559"/>
        <end position="579"/>
    </location>
</feature>
<evidence type="ECO:0000259" key="10">
    <source>
        <dbReference type="PROSITE" id="PS51767"/>
    </source>
</evidence>
<feature type="compositionally biased region" description="Low complexity" evidence="7">
    <location>
        <begin position="426"/>
        <end position="451"/>
    </location>
</feature>
<feature type="active site" evidence="6">
    <location>
        <position position="92"/>
    </location>
</feature>
<organism evidence="11 12">
    <name type="scientific">Thermothielavioides terrestris</name>
    <dbReference type="NCBI Taxonomy" id="2587410"/>
    <lineage>
        <taxon>Eukaryota</taxon>
        <taxon>Fungi</taxon>
        <taxon>Dikarya</taxon>
        <taxon>Ascomycota</taxon>
        <taxon>Pezizomycotina</taxon>
        <taxon>Sordariomycetes</taxon>
        <taxon>Sordariomycetidae</taxon>
        <taxon>Sordariales</taxon>
        <taxon>Chaetomiaceae</taxon>
        <taxon>Thermothielavioides</taxon>
    </lineage>
</organism>
<keyword evidence="3 9" id="KW-0732">Signal</keyword>
<evidence type="ECO:0000256" key="4">
    <source>
        <dbReference type="ARBA" id="ARBA00022750"/>
    </source>
</evidence>
<dbReference type="InterPro" id="IPR021109">
    <property type="entry name" value="Peptidase_aspartic_dom_sf"/>
</dbReference>
<dbReference type="Gene3D" id="2.40.70.10">
    <property type="entry name" value="Acid Proteases"/>
    <property type="match status" value="2"/>
</dbReference>
<keyword evidence="8" id="KW-0472">Membrane</keyword>
<gene>
    <name evidence="11" type="ORF">TT172_LOCUS9508</name>
</gene>
<dbReference type="Pfam" id="PF00026">
    <property type="entry name" value="Asp"/>
    <property type="match status" value="1"/>
</dbReference>
<evidence type="ECO:0000256" key="3">
    <source>
        <dbReference type="ARBA" id="ARBA00022729"/>
    </source>
</evidence>
<proteinExistence type="inferred from homology"/>
<evidence type="ECO:0000256" key="9">
    <source>
        <dbReference type="SAM" id="SignalP"/>
    </source>
</evidence>
<dbReference type="EMBL" id="OUUZ01000019">
    <property type="protein sequence ID" value="SPQ27089.1"/>
    <property type="molecule type" value="Genomic_DNA"/>
</dbReference>
<evidence type="ECO:0000256" key="8">
    <source>
        <dbReference type="SAM" id="Phobius"/>
    </source>
</evidence>
<dbReference type="PRINTS" id="PR00792">
    <property type="entry name" value="PEPSIN"/>
</dbReference>
<dbReference type="CDD" id="cd05474">
    <property type="entry name" value="SAP_like"/>
    <property type="match status" value="1"/>
</dbReference>
<dbReference type="SUPFAM" id="SSF50630">
    <property type="entry name" value="Acid proteases"/>
    <property type="match status" value="1"/>
</dbReference>